<dbReference type="Proteomes" id="UP001172911">
    <property type="component" value="Unassembled WGS sequence"/>
</dbReference>
<dbReference type="GO" id="GO:0009254">
    <property type="term" value="P:peptidoglycan turnover"/>
    <property type="evidence" value="ECO:0007669"/>
    <property type="project" value="InterPro"/>
</dbReference>
<keyword evidence="1" id="KW-0732">Signal</keyword>
<evidence type="ECO:0000256" key="1">
    <source>
        <dbReference type="ARBA" id="ARBA00022729"/>
    </source>
</evidence>
<feature type="domain" description="3D" evidence="2">
    <location>
        <begin position="67"/>
        <end position="126"/>
    </location>
</feature>
<keyword evidence="4" id="KW-1185">Reference proteome</keyword>
<dbReference type="InterPro" id="IPR036908">
    <property type="entry name" value="RlpA-like_sf"/>
</dbReference>
<proteinExistence type="predicted"/>
<dbReference type="RefSeq" id="WP_304545699.1">
    <property type="nucleotide sequence ID" value="NZ_JARPTC010000037.1"/>
</dbReference>
<organism evidence="3 4">
    <name type="scientific">Desulforamulus aquiferis</name>
    <dbReference type="NCBI Taxonomy" id="1397668"/>
    <lineage>
        <taxon>Bacteria</taxon>
        <taxon>Bacillati</taxon>
        <taxon>Bacillota</taxon>
        <taxon>Clostridia</taxon>
        <taxon>Eubacteriales</taxon>
        <taxon>Peptococcaceae</taxon>
        <taxon>Desulforamulus</taxon>
    </lineage>
</organism>
<reference evidence="3" key="1">
    <citation type="journal article" date="2023" name="J. Hazard. Mater.">
        <title>Anaerobic biodegradation of pyrene and benzo[a]pyrene by a new sulfate-reducing Desulforamulus aquiferis strain DSA.</title>
        <authorList>
            <person name="Zhang Z."/>
            <person name="Sun J."/>
            <person name="Gong X."/>
            <person name="Wang C."/>
            <person name="Wang H."/>
        </authorList>
    </citation>
    <scope>NUCLEOTIDE SEQUENCE</scope>
    <source>
        <strain evidence="3">DSA</strain>
    </source>
</reference>
<name>A0AAW7ZHF8_9FIRM</name>
<dbReference type="SUPFAM" id="SSF50685">
    <property type="entry name" value="Barwin-like endoglucanases"/>
    <property type="match status" value="1"/>
</dbReference>
<dbReference type="InterPro" id="IPR051933">
    <property type="entry name" value="Resuscitation_pf_RpfB"/>
</dbReference>
<evidence type="ECO:0000259" key="2">
    <source>
        <dbReference type="Pfam" id="PF06725"/>
    </source>
</evidence>
<dbReference type="Pfam" id="PF06725">
    <property type="entry name" value="3D"/>
    <property type="match status" value="1"/>
</dbReference>
<dbReference type="InterPro" id="IPR059180">
    <property type="entry name" value="3D_YorM"/>
</dbReference>
<dbReference type="PANTHER" id="PTHR39160:SF4">
    <property type="entry name" value="RESUSCITATION-PROMOTING FACTOR RPFB"/>
    <property type="match status" value="1"/>
</dbReference>
<sequence>MIRLTLALVIILCCITYTQGQPIYIEQGPRPPVREVSQGQSMQVFVATAYCHTGNQTKTWTWPEVGRTLAVDPSVIPLGSKVYIEGIGWRVAEDTGGLIKGNIIDLYMASEAEALQWGRREVRVYLE</sequence>
<dbReference type="CDD" id="cd14667">
    <property type="entry name" value="3D_containing_proteins"/>
    <property type="match status" value="1"/>
</dbReference>
<gene>
    <name evidence="3" type="ORF">P6N53_18155</name>
</gene>
<dbReference type="GO" id="GO:0004553">
    <property type="term" value="F:hydrolase activity, hydrolyzing O-glycosyl compounds"/>
    <property type="evidence" value="ECO:0007669"/>
    <property type="project" value="InterPro"/>
</dbReference>
<dbReference type="GO" id="GO:0019867">
    <property type="term" value="C:outer membrane"/>
    <property type="evidence" value="ECO:0007669"/>
    <property type="project" value="InterPro"/>
</dbReference>
<accession>A0AAW7ZHF8</accession>
<dbReference type="InterPro" id="IPR010611">
    <property type="entry name" value="3D_dom"/>
</dbReference>
<comment type="caution">
    <text evidence="3">The sequence shown here is derived from an EMBL/GenBank/DDBJ whole genome shotgun (WGS) entry which is preliminary data.</text>
</comment>
<evidence type="ECO:0000313" key="4">
    <source>
        <dbReference type="Proteomes" id="UP001172911"/>
    </source>
</evidence>
<reference evidence="3" key="2">
    <citation type="submission" date="2023-03" db="EMBL/GenBank/DDBJ databases">
        <authorList>
            <person name="Zhang Z."/>
        </authorList>
    </citation>
    <scope>NUCLEOTIDE SEQUENCE</scope>
    <source>
        <strain evidence="3">DSA</strain>
    </source>
</reference>
<protein>
    <submittedName>
        <fullName evidence="3">3D domain-containing protein</fullName>
    </submittedName>
</protein>
<dbReference type="PANTHER" id="PTHR39160">
    <property type="entry name" value="CELL WALL-BINDING PROTEIN YOCH"/>
    <property type="match status" value="1"/>
</dbReference>
<evidence type="ECO:0000313" key="3">
    <source>
        <dbReference type="EMBL" id="MDO7789137.1"/>
    </source>
</evidence>
<dbReference type="Gene3D" id="2.40.40.10">
    <property type="entry name" value="RlpA-like domain"/>
    <property type="match status" value="1"/>
</dbReference>
<dbReference type="EMBL" id="JARPTC010000037">
    <property type="protein sequence ID" value="MDO7789137.1"/>
    <property type="molecule type" value="Genomic_DNA"/>
</dbReference>
<dbReference type="AlphaFoldDB" id="A0AAW7ZHF8"/>